<evidence type="ECO:0000256" key="1">
    <source>
        <dbReference type="ARBA" id="ARBA00005690"/>
    </source>
</evidence>
<feature type="region of interest" description="Disordered" evidence="6">
    <location>
        <begin position="261"/>
        <end position="283"/>
    </location>
</feature>
<feature type="domain" description="OB" evidence="7">
    <location>
        <begin position="189"/>
        <end position="243"/>
    </location>
</feature>
<proteinExistence type="inferred from homology"/>
<dbReference type="SUPFAM" id="SSF50249">
    <property type="entry name" value="Nucleic acid-binding proteins"/>
    <property type="match status" value="1"/>
</dbReference>
<gene>
    <name evidence="8" type="ORF">A4U43_C07F1920</name>
</gene>
<evidence type="ECO:0000256" key="6">
    <source>
        <dbReference type="SAM" id="MobiDB-lite"/>
    </source>
</evidence>
<name>A0A5P1EBZ7_ASPOF</name>
<evidence type="ECO:0000256" key="5">
    <source>
        <dbReference type="ARBA" id="ARBA00023125"/>
    </source>
</evidence>
<dbReference type="Proteomes" id="UP000243459">
    <property type="component" value="Chromosome 7"/>
</dbReference>
<keyword evidence="5" id="KW-0238">DNA-binding</keyword>
<keyword evidence="3" id="KW-0863">Zinc-finger</keyword>
<organism evidence="8 9">
    <name type="scientific">Asparagus officinalis</name>
    <name type="common">Garden asparagus</name>
    <dbReference type="NCBI Taxonomy" id="4686"/>
    <lineage>
        <taxon>Eukaryota</taxon>
        <taxon>Viridiplantae</taxon>
        <taxon>Streptophyta</taxon>
        <taxon>Embryophyta</taxon>
        <taxon>Tracheophyta</taxon>
        <taxon>Spermatophyta</taxon>
        <taxon>Magnoliopsida</taxon>
        <taxon>Liliopsida</taxon>
        <taxon>Asparagales</taxon>
        <taxon>Asparagaceae</taxon>
        <taxon>Asparagoideae</taxon>
        <taxon>Asparagus</taxon>
    </lineage>
</organism>
<keyword evidence="9" id="KW-1185">Reference proteome</keyword>
<evidence type="ECO:0000256" key="3">
    <source>
        <dbReference type="ARBA" id="ARBA00022771"/>
    </source>
</evidence>
<evidence type="ECO:0000259" key="7">
    <source>
        <dbReference type="Pfam" id="PF01336"/>
    </source>
</evidence>
<protein>
    <recommendedName>
        <fullName evidence="7">OB domain-containing protein</fullName>
    </recommendedName>
</protein>
<keyword evidence="4" id="KW-0862">Zinc</keyword>
<feature type="compositionally biased region" description="Polar residues" evidence="6">
    <location>
        <begin position="71"/>
        <end position="89"/>
    </location>
</feature>
<sequence length="283" mass="30837">MKHRIIIVINLEVVVEKCEPIGEPKTYDASAAPQNRTIPAPSSVVNQPGVASGVPQMYGGSHSASPVAGQNMMSGASVSPKQDPLTNPASYGGAMPGRNMGGSNSLHSKPDLGAGNPVGSYVNGGIQNQRFSNTSVGGFRPPGNTYGRPGQQAYQQPPSMYINRGPIARNEAPARIVPIAALNPYQGRWTIKARVTSKGELRRYNNPRGEGKVFSFDLLDSEGGEIRVTCFNLVADQFYDQLERRTTRSRSSNSVFDRYNNEKEWHRNTQKNPSVEGYVRSKR</sequence>
<dbReference type="CDD" id="cd04474">
    <property type="entry name" value="RPA1_DBD_A"/>
    <property type="match status" value="1"/>
</dbReference>
<dbReference type="FunFam" id="2.40.50.140:FF:000041">
    <property type="entry name" value="Replication protein A subunit"/>
    <property type="match status" value="1"/>
</dbReference>
<dbReference type="Pfam" id="PF01336">
    <property type="entry name" value="tRNA_anti-codon"/>
    <property type="match status" value="1"/>
</dbReference>
<accession>A0A5P1EBZ7</accession>
<feature type="region of interest" description="Disordered" evidence="6">
    <location>
        <begin position="71"/>
        <end position="104"/>
    </location>
</feature>
<dbReference type="Gramene" id="ONK62251">
    <property type="protein sequence ID" value="ONK62251"/>
    <property type="gene ID" value="A4U43_C07F1920"/>
</dbReference>
<keyword evidence="2" id="KW-0479">Metal-binding</keyword>
<evidence type="ECO:0000313" key="9">
    <source>
        <dbReference type="Proteomes" id="UP000243459"/>
    </source>
</evidence>
<dbReference type="Gene3D" id="2.40.50.140">
    <property type="entry name" value="Nucleic acid-binding proteins"/>
    <property type="match status" value="1"/>
</dbReference>
<evidence type="ECO:0000313" key="8">
    <source>
        <dbReference type="EMBL" id="ONK62251.1"/>
    </source>
</evidence>
<dbReference type="GO" id="GO:0008270">
    <property type="term" value="F:zinc ion binding"/>
    <property type="evidence" value="ECO:0007669"/>
    <property type="project" value="UniProtKB-KW"/>
</dbReference>
<reference evidence="9" key="1">
    <citation type="journal article" date="2017" name="Nat. Commun.">
        <title>The asparagus genome sheds light on the origin and evolution of a young Y chromosome.</title>
        <authorList>
            <person name="Harkess A."/>
            <person name="Zhou J."/>
            <person name="Xu C."/>
            <person name="Bowers J.E."/>
            <person name="Van der Hulst R."/>
            <person name="Ayyampalayam S."/>
            <person name="Mercati F."/>
            <person name="Riccardi P."/>
            <person name="McKain M.R."/>
            <person name="Kakrana A."/>
            <person name="Tang H."/>
            <person name="Ray J."/>
            <person name="Groenendijk J."/>
            <person name="Arikit S."/>
            <person name="Mathioni S.M."/>
            <person name="Nakano M."/>
            <person name="Shan H."/>
            <person name="Telgmann-Rauber A."/>
            <person name="Kanno A."/>
            <person name="Yue Z."/>
            <person name="Chen H."/>
            <person name="Li W."/>
            <person name="Chen Y."/>
            <person name="Xu X."/>
            <person name="Zhang Y."/>
            <person name="Luo S."/>
            <person name="Chen H."/>
            <person name="Gao J."/>
            <person name="Mao Z."/>
            <person name="Pires J.C."/>
            <person name="Luo M."/>
            <person name="Kudrna D."/>
            <person name="Wing R.A."/>
            <person name="Meyers B.C."/>
            <person name="Yi K."/>
            <person name="Kong H."/>
            <person name="Lavrijsen P."/>
            <person name="Sunseri F."/>
            <person name="Falavigna A."/>
            <person name="Ye Y."/>
            <person name="Leebens-Mack J.H."/>
            <person name="Chen G."/>
        </authorList>
    </citation>
    <scope>NUCLEOTIDE SEQUENCE [LARGE SCALE GENOMIC DNA]</scope>
    <source>
        <strain evidence="9">cv. DH0086</strain>
    </source>
</reference>
<dbReference type="AlphaFoldDB" id="A0A5P1EBZ7"/>
<evidence type="ECO:0000256" key="2">
    <source>
        <dbReference type="ARBA" id="ARBA00022723"/>
    </source>
</evidence>
<feature type="region of interest" description="Disordered" evidence="6">
    <location>
        <begin position="26"/>
        <end position="46"/>
    </location>
</feature>
<dbReference type="GO" id="GO:0003677">
    <property type="term" value="F:DNA binding"/>
    <property type="evidence" value="ECO:0007669"/>
    <property type="project" value="UniProtKB-KW"/>
</dbReference>
<comment type="similarity">
    <text evidence="1">Belongs to the replication factor A protein 1 family.</text>
</comment>
<dbReference type="InterPro" id="IPR004365">
    <property type="entry name" value="NA-bd_OB_tRNA"/>
</dbReference>
<dbReference type="InterPro" id="IPR012340">
    <property type="entry name" value="NA-bd_OB-fold"/>
</dbReference>
<evidence type="ECO:0000256" key="4">
    <source>
        <dbReference type="ARBA" id="ARBA00022833"/>
    </source>
</evidence>
<dbReference type="EMBL" id="CM007387">
    <property type="protein sequence ID" value="ONK62251.1"/>
    <property type="molecule type" value="Genomic_DNA"/>
</dbReference>